<organism evidence="1">
    <name type="scientific">Arundo donax</name>
    <name type="common">Giant reed</name>
    <name type="synonym">Donax arundinaceus</name>
    <dbReference type="NCBI Taxonomy" id="35708"/>
    <lineage>
        <taxon>Eukaryota</taxon>
        <taxon>Viridiplantae</taxon>
        <taxon>Streptophyta</taxon>
        <taxon>Embryophyta</taxon>
        <taxon>Tracheophyta</taxon>
        <taxon>Spermatophyta</taxon>
        <taxon>Magnoliopsida</taxon>
        <taxon>Liliopsida</taxon>
        <taxon>Poales</taxon>
        <taxon>Poaceae</taxon>
        <taxon>PACMAD clade</taxon>
        <taxon>Arundinoideae</taxon>
        <taxon>Arundineae</taxon>
        <taxon>Arundo</taxon>
    </lineage>
</organism>
<dbReference type="EMBL" id="GBRH01266051">
    <property type="protein sequence ID" value="JAD31844.1"/>
    <property type="molecule type" value="Transcribed_RNA"/>
</dbReference>
<sequence>MFIVGIDGEYTADFYFSIKRCAYVSPFCSNKL</sequence>
<reference evidence="1" key="1">
    <citation type="submission" date="2014-09" db="EMBL/GenBank/DDBJ databases">
        <authorList>
            <person name="Magalhaes I.L.F."/>
            <person name="Oliveira U."/>
            <person name="Santos F.R."/>
            <person name="Vidigal T.H.D.A."/>
            <person name="Brescovit A.D."/>
            <person name="Santos A.J."/>
        </authorList>
    </citation>
    <scope>NUCLEOTIDE SEQUENCE</scope>
    <source>
        <tissue evidence="1">Shoot tissue taken approximately 20 cm above the soil surface</tissue>
    </source>
</reference>
<evidence type="ECO:0000313" key="1">
    <source>
        <dbReference type="EMBL" id="JAD31844.1"/>
    </source>
</evidence>
<name>A0A0A8YXG4_ARUDO</name>
<protein>
    <submittedName>
        <fullName evidence="1">Uncharacterized protein</fullName>
    </submittedName>
</protein>
<accession>A0A0A8YXG4</accession>
<proteinExistence type="predicted"/>
<dbReference type="AlphaFoldDB" id="A0A0A8YXG4"/>
<reference evidence="1" key="2">
    <citation type="journal article" date="2015" name="Data Brief">
        <title>Shoot transcriptome of the giant reed, Arundo donax.</title>
        <authorList>
            <person name="Barrero R.A."/>
            <person name="Guerrero F.D."/>
            <person name="Moolhuijzen P."/>
            <person name="Goolsby J.A."/>
            <person name="Tidwell J."/>
            <person name="Bellgard S.E."/>
            <person name="Bellgard M.I."/>
        </authorList>
    </citation>
    <scope>NUCLEOTIDE SEQUENCE</scope>
    <source>
        <tissue evidence="1">Shoot tissue taken approximately 20 cm above the soil surface</tissue>
    </source>
</reference>